<organism evidence="1 2">
    <name type="scientific">Haloterrigena turkmenica (strain ATCC 51198 / DSM 5511 / JCM 9101 / NCIMB 13204 / VKM B-1734 / 4k)</name>
    <name type="common">Halococcus turkmenicus</name>
    <dbReference type="NCBI Taxonomy" id="543526"/>
    <lineage>
        <taxon>Archaea</taxon>
        <taxon>Methanobacteriati</taxon>
        <taxon>Methanobacteriota</taxon>
        <taxon>Stenosarchaea group</taxon>
        <taxon>Halobacteria</taxon>
        <taxon>Halobacteriales</taxon>
        <taxon>Natrialbaceae</taxon>
        <taxon>Haloterrigena</taxon>
    </lineage>
</organism>
<dbReference type="KEGG" id="htu:Htur_2597"/>
<dbReference type="Proteomes" id="UP000001903">
    <property type="component" value="Chromosome"/>
</dbReference>
<accession>D2RW45</accession>
<sequence length="71" mass="8394">MWRMAESYRSRLGTRYLERVDSQLRRFDDGVFTDSRHGLDPVTDGYPFTWCESPLTRGRGRILHPYLQTGN</sequence>
<dbReference type="AlphaFoldDB" id="D2RW45"/>
<keyword evidence="2" id="KW-1185">Reference proteome</keyword>
<reference evidence="1 2" key="1">
    <citation type="journal article" date="2010" name="Stand. Genomic Sci.">
        <title>Complete genome sequence of Haloterrigena turkmenica type strain (4k).</title>
        <authorList>
            <person name="Saunders E."/>
            <person name="Tindall B.J."/>
            <person name="Fahnrich R."/>
            <person name="Lapidus A."/>
            <person name="Copeland A."/>
            <person name="Del Rio T.G."/>
            <person name="Lucas S."/>
            <person name="Chen F."/>
            <person name="Tice H."/>
            <person name="Cheng J.F."/>
            <person name="Han C."/>
            <person name="Detter J.C."/>
            <person name="Bruce D."/>
            <person name="Goodwin L."/>
            <person name="Chain P."/>
            <person name="Pitluck S."/>
            <person name="Pati A."/>
            <person name="Ivanova N."/>
            <person name="Mavromatis K."/>
            <person name="Chen A."/>
            <person name="Palaniappan K."/>
            <person name="Land M."/>
            <person name="Hauser L."/>
            <person name="Chang Y.J."/>
            <person name="Jeffries C.D."/>
            <person name="Brettin T."/>
            <person name="Rohde M."/>
            <person name="Goker M."/>
            <person name="Bristow J."/>
            <person name="Eisen J.A."/>
            <person name="Markowitz V."/>
            <person name="Hugenholtz P."/>
            <person name="Klenk H.P."/>
            <person name="Kyrpides N.C."/>
        </authorList>
    </citation>
    <scope>NUCLEOTIDE SEQUENCE [LARGE SCALE GENOMIC DNA]</scope>
    <source>
        <strain evidence="2">ATCC 51198 / DSM 5511 / JCM 9101 / NCIMB 13204 / VKM B-1734 / 4k</strain>
    </source>
</reference>
<name>D2RW45_HALTV</name>
<evidence type="ECO:0000313" key="1">
    <source>
        <dbReference type="EMBL" id="ADB61474.1"/>
    </source>
</evidence>
<gene>
    <name evidence="1" type="ordered locus">Htur_2597</name>
</gene>
<proteinExistence type="predicted"/>
<dbReference type="HOGENOM" id="CLU_2730265_0_0_2"/>
<evidence type="ECO:0000313" key="2">
    <source>
        <dbReference type="Proteomes" id="UP000001903"/>
    </source>
</evidence>
<dbReference type="STRING" id="543526.Htur_2597"/>
<dbReference type="EMBL" id="CP001860">
    <property type="protein sequence ID" value="ADB61474.1"/>
    <property type="molecule type" value="Genomic_DNA"/>
</dbReference>
<protein>
    <submittedName>
        <fullName evidence="1">Uncharacterized protein</fullName>
    </submittedName>
</protein>